<organism evidence="8 9">
    <name type="scientific">Pseudomonas kitaguniensis</name>
    <dbReference type="NCBI Taxonomy" id="2607908"/>
    <lineage>
        <taxon>Bacteria</taxon>
        <taxon>Pseudomonadati</taxon>
        <taxon>Pseudomonadota</taxon>
        <taxon>Gammaproteobacteria</taxon>
        <taxon>Pseudomonadales</taxon>
        <taxon>Pseudomonadaceae</taxon>
        <taxon>Pseudomonas</taxon>
    </lineage>
</organism>
<feature type="chain" id="PRO_5047120840" evidence="6">
    <location>
        <begin position="22"/>
        <end position="258"/>
    </location>
</feature>
<dbReference type="EMBL" id="VUAZ01000052">
    <property type="protein sequence ID" value="MPR02353.1"/>
    <property type="molecule type" value="Genomic_DNA"/>
</dbReference>
<dbReference type="Pfam" id="PF00497">
    <property type="entry name" value="SBP_bac_3"/>
    <property type="match status" value="1"/>
</dbReference>
<sequence length="258" mass="28293">MKMHIVYSALALALSVATAQAADQPLKIGIEAAYPPFASKSPSGEITGFDFDIGNALCAEMRVKCVWVEQEYDGLIPALKVKKVDAILSSMSITEERKKSVDFTDKYYQSPARLVLKKGESVGDDLSGLQGKRIGVQRSSIHDRFATEVLAPKGAEIVRYTSQNEIYLDMNAGRLDGTVADQIILSESFLKLPTGQAFSFTGPQLTDAHYFGDGIGIALRKGDTSRVERFNEAIKSIRAKGIYQAINAKYFDFDVYGK</sequence>
<dbReference type="PANTHER" id="PTHR35936:SF17">
    <property type="entry name" value="ARGININE-BINDING EXTRACELLULAR PROTEIN ARTP"/>
    <property type="match status" value="1"/>
</dbReference>
<accession>A0A5N7KJG8</accession>
<comment type="caution">
    <text evidence="8">The sequence shown here is derived from an EMBL/GenBank/DDBJ whole genome shotgun (WGS) entry which is preliminary data.</text>
</comment>
<keyword evidence="3" id="KW-0813">Transport</keyword>
<evidence type="ECO:0000256" key="5">
    <source>
        <dbReference type="ARBA" id="ARBA00022764"/>
    </source>
</evidence>
<reference evidence="8 9" key="1">
    <citation type="journal article" date="2020" name="Int. J. Syst. Evol. Microbiol.">
        <title>Pseudomonas kitaguniensis sp. nov., a pathogen causing bacterial rot of Welsh onion in Japan.</title>
        <authorList>
            <person name="Sawada H."/>
            <person name="Fujikawa T."/>
            <person name="Nishiwaki Y."/>
            <person name="Horita H."/>
        </authorList>
    </citation>
    <scope>NUCLEOTIDE SEQUENCE [LARGE SCALE GENOMIC DNA]</scope>
    <source>
        <strain evidence="8 9">MAFF 212408</strain>
    </source>
</reference>
<feature type="domain" description="Solute-binding protein family 3/N-terminal" evidence="7">
    <location>
        <begin position="25"/>
        <end position="254"/>
    </location>
</feature>
<dbReference type="InterPro" id="IPR001638">
    <property type="entry name" value="Solute-binding_3/MltF_N"/>
</dbReference>
<keyword evidence="9" id="KW-1185">Reference proteome</keyword>
<evidence type="ECO:0000259" key="7">
    <source>
        <dbReference type="SMART" id="SM00062"/>
    </source>
</evidence>
<keyword evidence="4 6" id="KW-0732">Signal</keyword>
<keyword evidence="5" id="KW-0574">Periplasm</keyword>
<gene>
    <name evidence="8" type="ORF">F0169_09870</name>
</gene>
<protein>
    <submittedName>
        <fullName evidence="8">ABC transporter substrate-binding protein</fullName>
    </submittedName>
</protein>
<dbReference type="PANTHER" id="PTHR35936">
    <property type="entry name" value="MEMBRANE-BOUND LYTIC MUREIN TRANSGLYCOSYLASE F"/>
    <property type="match status" value="1"/>
</dbReference>
<comment type="subcellular location">
    <subcellularLocation>
        <location evidence="1">Periplasm</location>
    </subcellularLocation>
</comment>
<dbReference type="Proteomes" id="UP000326112">
    <property type="component" value="Unassembled WGS sequence"/>
</dbReference>
<feature type="signal peptide" evidence="6">
    <location>
        <begin position="1"/>
        <end position="21"/>
    </location>
</feature>
<dbReference type="NCBIfam" id="TIGR01096">
    <property type="entry name" value="3A0103s03R"/>
    <property type="match status" value="1"/>
</dbReference>
<evidence type="ECO:0000256" key="4">
    <source>
        <dbReference type="ARBA" id="ARBA00022729"/>
    </source>
</evidence>
<evidence type="ECO:0000313" key="8">
    <source>
        <dbReference type="EMBL" id="MPR02353.1"/>
    </source>
</evidence>
<evidence type="ECO:0000256" key="2">
    <source>
        <dbReference type="ARBA" id="ARBA00010333"/>
    </source>
</evidence>
<dbReference type="Gene3D" id="3.40.190.10">
    <property type="entry name" value="Periplasmic binding protein-like II"/>
    <property type="match status" value="2"/>
</dbReference>
<evidence type="ECO:0000313" key="9">
    <source>
        <dbReference type="Proteomes" id="UP000326112"/>
    </source>
</evidence>
<comment type="similarity">
    <text evidence="2">Belongs to the bacterial solute-binding protein 3 family.</text>
</comment>
<evidence type="ECO:0000256" key="6">
    <source>
        <dbReference type="SAM" id="SignalP"/>
    </source>
</evidence>
<evidence type="ECO:0000256" key="1">
    <source>
        <dbReference type="ARBA" id="ARBA00004418"/>
    </source>
</evidence>
<proteinExistence type="inferred from homology"/>
<evidence type="ECO:0000256" key="3">
    <source>
        <dbReference type="ARBA" id="ARBA00022448"/>
    </source>
</evidence>
<dbReference type="SUPFAM" id="SSF53850">
    <property type="entry name" value="Periplasmic binding protein-like II"/>
    <property type="match status" value="1"/>
</dbReference>
<dbReference type="RefSeq" id="WP_152746387.1">
    <property type="nucleotide sequence ID" value="NZ_VUAZ01000052.1"/>
</dbReference>
<reference evidence="8 9" key="2">
    <citation type="journal article" date="2023" name="Plant Pathol.">
        <title>Dismantling and reorganizing Pseudomonas marginalis sensu#lato.</title>
        <authorList>
            <person name="Sawada H."/>
            <person name="Fujikawa T."/>
            <person name="Satou M."/>
        </authorList>
    </citation>
    <scope>NUCLEOTIDE SEQUENCE [LARGE SCALE GENOMIC DNA]</scope>
    <source>
        <strain evidence="8 9">MAFF 212408</strain>
    </source>
</reference>
<name>A0A5N7KJG8_9PSED</name>
<dbReference type="CDD" id="cd13703">
    <property type="entry name" value="PBP2_HisJ_LAO"/>
    <property type="match status" value="1"/>
</dbReference>
<dbReference type="SMART" id="SM00062">
    <property type="entry name" value="PBPb"/>
    <property type="match status" value="1"/>
</dbReference>
<dbReference type="InterPro" id="IPR005768">
    <property type="entry name" value="Lys_Arg_Orn-bd"/>
</dbReference>